<dbReference type="PIRSF" id="PIRSF015855">
    <property type="entry name" value="TypeIII_Mtase_mKpnI"/>
    <property type="match status" value="1"/>
</dbReference>
<feature type="domain" description="DNA methylase N-4/N-6" evidence="6">
    <location>
        <begin position="113"/>
        <end position="475"/>
    </location>
</feature>
<evidence type="ECO:0000313" key="7">
    <source>
        <dbReference type="EMBL" id="SDJ15521.1"/>
    </source>
</evidence>
<dbReference type="GO" id="GO:0003677">
    <property type="term" value="F:DNA binding"/>
    <property type="evidence" value="ECO:0007669"/>
    <property type="project" value="InterPro"/>
</dbReference>
<dbReference type="Pfam" id="PF01555">
    <property type="entry name" value="N6_N4_Mtase"/>
    <property type="match status" value="1"/>
</dbReference>
<evidence type="ECO:0000256" key="4">
    <source>
        <dbReference type="ARBA" id="ARBA00022691"/>
    </source>
</evidence>
<dbReference type="GO" id="GO:0009307">
    <property type="term" value="P:DNA restriction-modification system"/>
    <property type="evidence" value="ECO:0007669"/>
    <property type="project" value="UniProtKB-KW"/>
</dbReference>
<dbReference type="GO" id="GO:0008170">
    <property type="term" value="F:N-methyltransferase activity"/>
    <property type="evidence" value="ECO:0007669"/>
    <property type="project" value="InterPro"/>
</dbReference>
<evidence type="ECO:0000259" key="6">
    <source>
        <dbReference type="Pfam" id="PF01555"/>
    </source>
</evidence>
<reference evidence="7 8" key="1">
    <citation type="submission" date="2016-10" db="EMBL/GenBank/DDBJ databases">
        <authorList>
            <person name="de Groot N.N."/>
        </authorList>
    </citation>
    <scope>NUCLEOTIDE SEQUENCE [LARGE SCALE GENOMIC DNA]</scope>
    <source>
        <strain evidence="7 8">CGMCC 1.5058</strain>
    </source>
</reference>
<sequence length="639" mass="73313">MNIADKMKFETPNLTAENIEKLATLFPSVVVEGKVNIDLLRSMLGEGVFTDEAYEFTWVGKRAAIAEAGKPIRKTLRPCPEESKNWDTTENLYIEGDNLEVLKLLQESYLGKVKMIYIDPPYNTGNDFIYLDDFSKSLEEYEEESGLYDEVNNRLVKNAETNGRFHSDWCSMMYPRFVLARNLLSDDGVIFISIDENEIHNSRKMCDEILGVSNFIGCIANINNPKGRSDDKYIATAHEYLLVYAKNITTLTWYGFEPTEEITKRYNKIDAQGRKYREIDLRKTGENDLREDRPNLFYYFHYNEQTGDLYPTTEKNAPQGFISIFPQREDGKEGNWRWGLNTANKQISDLVAKFMPTRRVWGIMQKDYLEGRSLVKPTTSWTFKDVNSERGTEQFIDLGFDKRIFPKPKPLGTIERILRLSTSHSDIVLDFFSGSSTTAHAVMRLNAEDGGNRQFIMVQLPECADEKSDAYKAGYVNICEIGKERIRRAGDKIKAEAGLTAQNLDIGFRVLKLDETNMNDVYYAAGDYTQDMISMLQSNIKEDRTDMDLLFGCLLDWGLPLSLPHTHEKIDGFTVHTYNEGDLIACFEERITEKVVREIASRQPLRVVFRDSSFTSSPEKINVVEIFKLLAPNTTVRVI</sequence>
<dbReference type="GO" id="GO:0032259">
    <property type="term" value="P:methylation"/>
    <property type="evidence" value="ECO:0007669"/>
    <property type="project" value="UniProtKB-KW"/>
</dbReference>
<dbReference type="InterPro" id="IPR002295">
    <property type="entry name" value="N4/N6-MTase_EcoPI_Mod-like"/>
</dbReference>
<keyword evidence="4" id="KW-0949">S-adenosyl-L-methionine</keyword>
<evidence type="ECO:0000256" key="3">
    <source>
        <dbReference type="ARBA" id="ARBA00022679"/>
    </source>
</evidence>
<evidence type="ECO:0000313" key="8">
    <source>
        <dbReference type="Proteomes" id="UP000183255"/>
    </source>
</evidence>
<dbReference type="InterPro" id="IPR029063">
    <property type="entry name" value="SAM-dependent_MTases_sf"/>
</dbReference>
<organism evidence="7 8">
    <name type="scientific">Proteiniclasticum ruminis</name>
    <dbReference type="NCBI Taxonomy" id="398199"/>
    <lineage>
        <taxon>Bacteria</taxon>
        <taxon>Bacillati</taxon>
        <taxon>Bacillota</taxon>
        <taxon>Clostridia</taxon>
        <taxon>Eubacteriales</taxon>
        <taxon>Clostridiaceae</taxon>
        <taxon>Proteiniclasticum</taxon>
    </lineage>
</organism>
<dbReference type="Proteomes" id="UP000183255">
    <property type="component" value="Unassembled WGS sequence"/>
</dbReference>
<dbReference type="PROSITE" id="PS00092">
    <property type="entry name" value="N6_MTASE"/>
    <property type="match status" value="1"/>
</dbReference>
<dbReference type="SUPFAM" id="SSF53335">
    <property type="entry name" value="S-adenosyl-L-methionine-dependent methyltransferases"/>
    <property type="match status" value="1"/>
</dbReference>
<gene>
    <name evidence="7" type="ORF">SAMN05421804_10876</name>
</gene>
<keyword evidence="5" id="KW-0680">Restriction system</keyword>
<dbReference type="Gene3D" id="3.40.50.150">
    <property type="entry name" value="Vaccinia Virus protein VP39"/>
    <property type="match status" value="1"/>
</dbReference>
<evidence type="ECO:0000256" key="1">
    <source>
        <dbReference type="ARBA" id="ARBA00006594"/>
    </source>
</evidence>
<dbReference type="RefSeq" id="WP_031577232.1">
    <property type="nucleotide sequence ID" value="NZ_FNDZ01000008.1"/>
</dbReference>
<keyword evidence="2 7" id="KW-0489">Methyltransferase</keyword>
<dbReference type="InterPro" id="IPR002052">
    <property type="entry name" value="DNA_methylase_N6_adenine_CS"/>
</dbReference>
<dbReference type="PRINTS" id="PR00506">
    <property type="entry name" value="D21N6MTFRASE"/>
</dbReference>
<proteinExistence type="inferred from homology"/>
<evidence type="ECO:0000256" key="2">
    <source>
        <dbReference type="ARBA" id="ARBA00022603"/>
    </source>
</evidence>
<comment type="similarity">
    <text evidence="1">Belongs to the N(4)/N(6)-methyltransferase family.</text>
</comment>
<name>A0A1G8RF15_9CLOT</name>
<dbReference type="EMBL" id="FNDZ01000008">
    <property type="protein sequence ID" value="SDJ15521.1"/>
    <property type="molecule type" value="Genomic_DNA"/>
</dbReference>
<dbReference type="InterPro" id="IPR002941">
    <property type="entry name" value="DNA_methylase_N4/N6"/>
</dbReference>
<accession>A0A1G8RF15</accession>
<dbReference type="AlphaFoldDB" id="A0A1G8RF15"/>
<evidence type="ECO:0000256" key="5">
    <source>
        <dbReference type="ARBA" id="ARBA00022747"/>
    </source>
</evidence>
<keyword evidence="3 7" id="KW-0808">Transferase</keyword>
<protein>
    <submittedName>
        <fullName evidence="7">Adenine-specific DNA-methyltransferase</fullName>
    </submittedName>
</protein>